<dbReference type="GO" id="GO:0005886">
    <property type="term" value="C:plasma membrane"/>
    <property type="evidence" value="ECO:0007669"/>
    <property type="project" value="UniProtKB-SubCell"/>
</dbReference>
<dbReference type="InterPro" id="IPR003807">
    <property type="entry name" value="DUF202"/>
</dbReference>
<dbReference type="RefSeq" id="WP_217647015.1">
    <property type="nucleotide sequence ID" value="NZ_FOQD01000003.1"/>
</dbReference>
<dbReference type="AlphaFoldDB" id="A0A1I3CXI1"/>
<keyword evidence="3 6" id="KW-0812">Transmembrane</keyword>
<evidence type="ECO:0000256" key="4">
    <source>
        <dbReference type="ARBA" id="ARBA00022989"/>
    </source>
</evidence>
<protein>
    <submittedName>
        <fullName evidence="8">Putative membrane protein</fullName>
    </submittedName>
</protein>
<evidence type="ECO:0000256" key="1">
    <source>
        <dbReference type="ARBA" id="ARBA00004651"/>
    </source>
</evidence>
<reference evidence="9" key="1">
    <citation type="submission" date="2016-10" db="EMBL/GenBank/DDBJ databases">
        <authorList>
            <person name="Varghese N."/>
            <person name="Submissions S."/>
        </authorList>
    </citation>
    <scope>NUCLEOTIDE SEQUENCE [LARGE SCALE GENOMIC DNA]</scope>
    <source>
        <strain evidence="9">DSM 26348</strain>
    </source>
</reference>
<dbReference type="InterPro" id="IPR052053">
    <property type="entry name" value="IM_YidH-like"/>
</dbReference>
<dbReference type="Proteomes" id="UP000199518">
    <property type="component" value="Unassembled WGS sequence"/>
</dbReference>
<feature type="transmembrane region" description="Helical" evidence="6">
    <location>
        <begin position="21"/>
        <end position="43"/>
    </location>
</feature>
<evidence type="ECO:0000313" key="8">
    <source>
        <dbReference type="EMBL" id="SFH79192.1"/>
    </source>
</evidence>
<evidence type="ECO:0000313" key="9">
    <source>
        <dbReference type="Proteomes" id="UP000199518"/>
    </source>
</evidence>
<comment type="subcellular location">
    <subcellularLocation>
        <location evidence="1">Cell membrane</location>
        <topology evidence="1">Multi-pass membrane protein</topology>
    </subcellularLocation>
</comment>
<feature type="transmembrane region" description="Helical" evidence="6">
    <location>
        <begin position="102"/>
        <end position="123"/>
    </location>
</feature>
<keyword evidence="5 6" id="KW-0472">Membrane</keyword>
<keyword evidence="4 6" id="KW-1133">Transmembrane helix</keyword>
<organism evidence="8 9">
    <name type="scientific">Planctomicrobium piriforme</name>
    <dbReference type="NCBI Taxonomy" id="1576369"/>
    <lineage>
        <taxon>Bacteria</taxon>
        <taxon>Pseudomonadati</taxon>
        <taxon>Planctomycetota</taxon>
        <taxon>Planctomycetia</taxon>
        <taxon>Planctomycetales</taxon>
        <taxon>Planctomycetaceae</taxon>
        <taxon>Planctomicrobium</taxon>
    </lineage>
</organism>
<evidence type="ECO:0000259" key="7">
    <source>
        <dbReference type="Pfam" id="PF02656"/>
    </source>
</evidence>
<dbReference type="PANTHER" id="PTHR34187">
    <property type="entry name" value="FGR18P"/>
    <property type="match status" value="1"/>
</dbReference>
<feature type="domain" description="DUF202" evidence="7">
    <location>
        <begin position="12"/>
        <end position="84"/>
    </location>
</feature>
<accession>A0A1I3CXI1</accession>
<dbReference type="EMBL" id="FOQD01000003">
    <property type="protein sequence ID" value="SFH79192.1"/>
    <property type="molecule type" value="Genomic_DNA"/>
</dbReference>
<dbReference type="Pfam" id="PF02656">
    <property type="entry name" value="DUF202"/>
    <property type="match status" value="1"/>
</dbReference>
<evidence type="ECO:0000256" key="6">
    <source>
        <dbReference type="SAM" id="Phobius"/>
    </source>
</evidence>
<evidence type="ECO:0000256" key="5">
    <source>
        <dbReference type="ARBA" id="ARBA00023136"/>
    </source>
</evidence>
<sequence length="124" mass="13227">MTDNPSPLQDPRVYFAAERTLLAWLRTGIGIMAFGFVVARFGLFLKVISAQGGPVHSSTFSPWIGATLVLLGAVATIIGSLRYRDFCKTLKIGEMPSPSAPVMPIVLSLSVAIVGILLIIQVLA</sequence>
<feature type="transmembrane region" description="Helical" evidence="6">
    <location>
        <begin position="63"/>
        <end position="81"/>
    </location>
</feature>
<proteinExistence type="predicted"/>
<gene>
    <name evidence="8" type="ORF">SAMN05421753_1035</name>
</gene>
<keyword evidence="2" id="KW-1003">Cell membrane</keyword>
<keyword evidence="9" id="KW-1185">Reference proteome</keyword>
<name>A0A1I3CXI1_9PLAN</name>
<dbReference type="PANTHER" id="PTHR34187:SF2">
    <property type="entry name" value="DUF202 DOMAIN-CONTAINING PROTEIN"/>
    <property type="match status" value="1"/>
</dbReference>
<evidence type="ECO:0000256" key="3">
    <source>
        <dbReference type="ARBA" id="ARBA00022692"/>
    </source>
</evidence>
<evidence type="ECO:0000256" key="2">
    <source>
        <dbReference type="ARBA" id="ARBA00022475"/>
    </source>
</evidence>